<dbReference type="Pfam" id="PF12680">
    <property type="entry name" value="SnoaL_2"/>
    <property type="match status" value="1"/>
</dbReference>
<dbReference type="InterPro" id="IPR032710">
    <property type="entry name" value="NTF2-like_dom_sf"/>
</dbReference>
<evidence type="ECO:0000259" key="1">
    <source>
        <dbReference type="Pfam" id="PF12680"/>
    </source>
</evidence>
<name>A0A1A5IH42_RHILI</name>
<dbReference type="InterPro" id="IPR037401">
    <property type="entry name" value="SnoaL-like"/>
</dbReference>
<dbReference type="SUPFAM" id="SSF54427">
    <property type="entry name" value="NTF2-like"/>
    <property type="match status" value="1"/>
</dbReference>
<dbReference type="EMBL" id="LZTJ01000006">
    <property type="protein sequence ID" value="OBP78574.1"/>
    <property type="molecule type" value="Genomic_DNA"/>
</dbReference>
<evidence type="ECO:0000313" key="3">
    <source>
        <dbReference type="Proteomes" id="UP000093748"/>
    </source>
</evidence>
<dbReference type="AlphaFoldDB" id="A0A1A5IH42"/>
<protein>
    <recommendedName>
        <fullName evidence="1">SnoaL-like domain-containing protein</fullName>
    </recommendedName>
</protein>
<sequence>MKEQPYREEMMSIRDELQELWDIYVAAYRDGDAAGCAAVFTPDAELHSPYAAAARGRAAIEALHGVWTQHATPDKTLGIIEAGASGHLAWSLAAYSEGEATGNGTSLSVFERQAAGGGWLIRMCSLNSTDPGQ</sequence>
<reference evidence="3" key="1">
    <citation type="submission" date="2016-06" db="EMBL/GenBank/DDBJ databases">
        <title>NZP2037 Pacbio-Illumina hybrid assembly.</title>
        <authorList>
            <person name="Ramsay J.P."/>
        </authorList>
    </citation>
    <scope>NUCLEOTIDE SEQUENCE [LARGE SCALE GENOMIC DNA]</scope>
    <source>
        <strain evidence="3">R7ANS::ICEMlSym2042</strain>
    </source>
</reference>
<evidence type="ECO:0000313" key="2">
    <source>
        <dbReference type="EMBL" id="OBP78574.1"/>
    </source>
</evidence>
<dbReference type="Proteomes" id="UP000093748">
    <property type="component" value="Unassembled WGS sequence"/>
</dbReference>
<proteinExistence type="predicted"/>
<comment type="caution">
    <text evidence="2">The sequence shown here is derived from an EMBL/GenBank/DDBJ whole genome shotgun (WGS) entry which is preliminary data.</text>
</comment>
<gene>
    <name evidence="2" type="ORF">BAE39_29545</name>
</gene>
<feature type="domain" description="SnoaL-like" evidence="1">
    <location>
        <begin position="24"/>
        <end position="109"/>
    </location>
</feature>
<organism evidence="2 3">
    <name type="scientific">Rhizobium loti</name>
    <name type="common">Mesorhizobium loti</name>
    <dbReference type="NCBI Taxonomy" id="381"/>
    <lineage>
        <taxon>Bacteria</taxon>
        <taxon>Pseudomonadati</taxon>
        <taxon>Pseudomonadota</taxon>
        <taxon>Alphaproteobacteria</taxon>
        <taxon>Hyphomicrobiales</taxon>
        <taxon>Phyllobacteriaceae</taxon>
        <taxon>Mesorhizobium</taxon>
    </lineage>
</organism>
<dbReference type="Gene3D" id="3.10.450.50">
    <property type="match status" value="1"/>
</dbReference>
<accession>A0A1A5IH42</accession>